<dbReference type="eggNOG" id="COG0204">
    <property type="taxonomic scope" value="Bacteria"/>
</dbReference>
<evidence type="ECO:0000259" key="4">
    <source>
        <dbReference type="SMART" id="SM00563"/>
    </source>
</evidence>
<dbReference type="PANTHER" id="PTHR10434">
    <property type="entry name" value="1-ACYL-SN-GLYCEROL-3-PHOSPHATE ACYLTRANSFERASE"/>
    <property type="match status" value="1"/>
</dbReference>
<keyword evidence="6" id="KW-1185">Reference proteome</keyword>
<proteinExistence type="predicted"/>
<dbReference type="KEGG" id="opr:Ocepr_2141"/>
<sequence precursor="true">MTEKNPPTWLQRLGRWLLRVTGWKPVMNLPDAPKFVAVGYPHTSNWDFFPALFWGWASGLPFKWIGKKELFPPVIGRVMVWLGGIPVDRKNTRGFVGQMADYLKAPGSGVVVIAPDGTRKRAPYWRTGFYYMALEAGVPIALGYINYERREVGIGGWFVPTGDLEADFEKMRAFYEEHGRGLYPEAHTPIVPRPRPEPRPREEAEVGA</sequence>
<dbReference type="RefSeq" id="WP_013458761.1">
    <property type="nucleotide sequence ID" value="NC_014761.1"/>
</dbReference>
<evidence type="ECO:0000313" key="5">
    <source>
        <dbReference type="EMBL" id="ADR37591.1"/>
    </source>
</evidence>
<feature type="domain" description="Phospholipid/glycerol acyltransferase" evidence="4">
    <location>
        <begin position="36"/>
        <end position="148"/>
    </location>
</feature>
<organism evidence="5 6">
    <name type="scientific">Oceanithermus profundus (strain DSM 14977 / NBRC 100410 / VKM B-2274 / 506)</name>
    <dbReference type="NCBI Taxonomy" id="670487"/>
    <lineage>
        <taxon>Bacteria</taxon>
        <taxon>Thermotogati</taxon>
        <taxon>Deinococcota</taxon>
        <taxon>Deinococci</taxon>
        <taxon>Thermales</taxon>
        <taxon>Thermaceae</taxon>
        <taxon>Oceanithermus</taxon>
    </lineage>
</organism>
<name>E4U5B7_OCEP5</name>
<evidence type="ECO:0000256" key="3">
    <source>
        <dbReference type="SAM" id="MobiDB-lite"/>
    </source>
</evidence>
<dbReference type="SMART" id="SM00563">
    <property type="entry name" value="PlsC"/>
    <property type="match status" value="1"/>
</dbReference>
<feature type="region of interest" description="Disordered" evidence="3">
    <location>
        <begin position="185"/>
        <end position="208"/>
    </location>
</feature>
<reference evidence="6" key="1">
    <citation type="submission" date="2010-11" db="EMBL/GenBank/DDBJ databases">
        <title>The complete sequence of chromosome of Oceanithermus profundus DSM 14977.</title>
        <authorList>
            <consortium name="US DOE Joint Genome Institute (JGI-PGF)"/>
            <person name="Lucas S."/>
            <person name="Copeland A."/>
            <person name="Lapidus A."/>
            <person name="Bruce D."/>
            <person name="Goodwin L."/>
            <person name="Pitluck S."/>
            <person name="Kyrpides N."/>
            <person name="Mavromatis K."/>
            <person name="Pagani I."/>
            <person name="Ivanova N."/>
            <person name="Zhang X."/>
            <person name="Brettin T."/>
            <person name="Detter J.C."/>
            <person name="Tapia R."/>
            <person name="Han C."/>
            <person name="Land M."/>
            <person name="Hauser L."/>
            <person name="Markowitz V."/>
            <person name="Cheng J.-F."/>
            <person name="Hugenholtz P."/>
            <person name="Woyke T."/>
            <person name="Wu D."/>
            <person name="Tindall B."/>
            <person name="Faehnrich R."/>
            <person name="Brambilla E."/>
            <person name="Klenk H.-P."/>
            <person name="Eisen J.A."/>
        </authorList>
    </citation>
    <scope>NUCLEOTIDE SEQUENCE [LARGE SCALE GENOMIC DNA]</scope>
    <source>
        <strain evidence="6">DSM 14977 / NBRC 100410 / VKM B-2274 / 506</strain>
    </source>
</reference>
<keyword evidence="2 5" id="KW-0012">Acyltransferase</keyword>
<dbReference type="STRING" id="670487.Ocepr_2141"/>
<feature type="compositionally biased region" description="Basic and acidic residues" evidence="3">
    <location>
        <begin position="194"/>
        <end position="208"/>
    </location>
</feature>
<gene>
    <name evidence="5" type="ordered locus">Ocepr_2141</name>
</gene>
<reference evidence="5 6" key="2">
    <citation type="journal article" date="2011" name="Stand. Genomic Sci.">
        <title>Complete genome sequence of Oceanithermus profundus type strain (506).</title>
        <authorList>
            <person name="Pati A."/>
            <person name="Zhang X."/>
            <person name="Lapidus A."/>
            <person name="Nolan M."/>
            <person name="Lucas S."/>
            <person name="Del Rio T.G."/>
            <person name="Tice H."/>
            <person name="Cheng J.F."/>
            <person name="Tapia R."/>
            <person name="Han C."/>
            <person name="Goodwin L."/>
            <person name="Pitluck S."/>
            <person name="Liolios K."/>
            <person name="Pagani I."/>
            <person name="Ivanova N."/>
            <person name="Mavromatis K."/>
            <person name="Chen A."/>
            <person name="Palaniappan K."/>
            <person name="Hauser L."/>
            <person name="Jeffries C.D."/>
            <person name="Brambilla E.M."/>
            <person name="Rohl A."/>
            <person name="Mwirichia R."/>
            <person name="Rohde M."/>
            <person name="Tindall B.J."/>
            <person name="Sikorski J."/>
            <person name="Wirth R."/>
            <person name="Goker M."/>
            <person name="Woyke T."/>
            <person name="Detter J.C."/>
            <person name="Bristow J."/>
            <person name="Eisen J.A."/>
            <person name="Markowitz V."/>
            <person name="Hugenholtz P."/>
            <person name="Kyrpides N.C."/>
            <person name="Klenk H.P."/>
            <person name="Land M."/>
        </authorList>
    </citation>
    <scope>NUCLEOTIDE SEQUENCE [LARGE SCALE GENOMIC DNA]</scope>
    <source>
        <strain evidence="6">DSM 14977 / NBRC 100410 / VKM B-2274 / 506</strain>
    </source>
</reference>
<dbReference type="GO" id="GO:0006654">
    <property type="term" value="P:phosphatidic acid biosynthetic process"/>
    <property type="evidence" value="ECO:0007669"/>
    <property type="project" value="TreeGrafter"/>
</dbReference>
<dbReference type="HOGENOM" id="CLU_099447_0_0_0"/>
<dbReference type="PANTHER" id="PTHR10434:SF9">
    <property type="entry name" value="PHOSPHOLIPID_GLYCEROL ACYLTRANSFERASE DOMAIN-CONTAINING PROTEIN"/>
    <property type="match status" value="1"/>
</dbReference>
<dbReference type="GO" id="GO:0003841">
    <property type="term" value="F:1-acylglycerol-3-phosphate O-acyltransferase activity"/>
    <property type="evidence" value="ECO:0007669"/>
    <property type="project" value="TreeGrafter"/>
</dbReference>
<dbReference type="Proteomes" id="UP000008722">
    <property type="component" value="Chromosome"/>
</dbReference>
<dbReference type="InterPro" id="IPR002123">
    <property type="entry name" value="Plipid/glycerol_acylTrfase"/>
</dbReference>
<accession>E4U5B7</accession>
<dbReference type="EMBL" id="CP002361">
    <property type="protein sequence ID" value="ADR37591.1"/>
    <property type="molecule type" value="Genomic_DNA"/>
</dbReference>
<dbReference type="OrthoDB" id="9803035at2"/>
<dbReference type="Pfam" id="PF01553">
    <property type="entry name" value="Acyltransferase"/>
    <property type="match status" value="1"/>
</dbReference>
<evidence type="ECO:0000313" key="6">
    <source>
        <dbReference type="Proteomes" id="UP000008722"/>
    </source>
</evidence>
<keyword evidence="1 5" id="KW-0808">Transferase</keyword>
<evidence type="ECO:0000256" key="1">
    <source>
        <dbReference type="ARBA" id="ARBA00022679"/>
    </source>
</evidence>
<dbReference type="AlphaFoldDB" id="E4U5B7"/>
<evidence type="ECO:0000256" key="2">
    <source>
        <dbReference type="ARBA" id="ARBA00023315"/>
    </source>
</evidence>
<protein>
    <submittedName>
        <fullName evidence="5">Phospholipid/glycerol acyltransferase</fullName>
    </submittedName>
</protein>
<dbReference type="SUPFAM" id="SSF69593">
    <property type="entry name" value="Glycerol-3-phosphate (1)-acyltransferase"/>
    <property type="match status" value="1"/>
</dbReference>